<evidence type="ECO:0000313" key="5">
    <source>
        <dbReference type="Proteomes" id="UP001174909"/>
    </source>
</evidence>
<dbReference type="CDD" id="cd05233">
    <property type="entry name" value="SDR_c"/>
    <property type="match status" value="1"/>
</dbReference>
<comment type="caution">
    <text evidence="4">The sequence shown here is derived from an EMBL/GenBank/DDBJ whole genome shotgun (WGS) entry which is preliminary data.</text>
</comment>
<dbReference type="GO" id="GO:0016491">
    <property type="term" value="F:oxidoreductase activity"/>
    <property type="evidence" value="ECO:0007669"/>
    <property type="project" value="UniProtKB-KW"/>
</dbReference>
<dbReference type="Proteomes" id="UP001174909">
    <property type="component" value="Unassembled WGS sequence"/>
</dbReference>
<name>A0AA35W385_GEOBA</name>
<dbReference type="PRINTS" id="PR00081">
    <property type="entry name" value="GDHRDH"/>
</dbReference>
<dbReference type="SUPFAM" id="SSF51735">
    <property type="entry name" value="NAD(P)-binding Rossmann-fold domains"/>
    <property type="match status" value="1"/>
</dbReference>
<gene>
    <name evidence="4" type="ORF">GBAR_LOCUS401</name>
</gene>
<dbReference type="PANTHER" id="PTHR43669:SF12">
    <property type="entry name" value="BLR5618 PROTEIN"/>
    <property type="match status" value="1"/>
</dbReference>
<evidence type="ECO:0000313" key="4">
    <source>
        <dbReference type="EMBL" id="CAI7990058.1"/>
    </source>
</evidence>
<proteinExistence type="inferred from homology"/>
<dbReference type="Pfam" id="PF00106">
    <property type="entry name" value="adh_short"/>
    <property type="match status" value="1"/>
</dbReference>
<dbReference type="PANTHER" id="PTHR43669">
    <property type="entry name" value="5-KETO-D-GLUCONATE 5-REDUCTASE"/>
    <property type="match status" value="1"/>
</dbReference>
<keyword evidence="2" id="KW-0560">Oxidoreductase</keyword>
<dbReference type="AlphaFoldDB" id="A0AA35W385"/>
<feature type="coiled-coil region" evidence="3">
    <location>
        <begin position="67"/>
        <end position="94"/>
    </location>
</feature>
<sequence>MGKLWHCPAIPDSPFTPGRFKLAPKANGTHEGGHPMNSLGRVAIVTGAGSGVGRASALALLRDGYSVALAGRRIETLEASLAEAEEHRERAIAVTTDVGSPESVAGLFARTRESFGGRLDVLFNNAGSSSPPVNMEDLTFDQWMTVVNANLTGTFLCTQEAIRIMKDQDPMGGRIINNGSISAYATSLDGRKYNIACSQIDIGNAATDMTAPMERGIIQPNGDVIPEARFDVAHVAEQVVYIANLPLDTNVQFMTIMATKMPFIGRG</sequence>
<evidence type="ECO:0000256" key="2">
    <source>
        <dbReference type="ARBA" id="ARBA00023002"/>
    </source>
</evidence>
<accession>A0AA35W385</accession>
<organism evidence="4 5">
    <name type="scientific">Geodia barretti</name>
    <name type="common">Barrett's horny sponge</name>
    <dbReference type="NCBI Taxonomy" id="519541"/>
    <lineage>
        <taxon>Eukaryota</taxon>
        <taxon>Metazoa</taxon>
        <taxon>Porifera</taxon>
        <taxon>Demospongiae</taxon>
        <taxon>Heteroscleromorpha</taxon>
        <taxon>Tetractinellida</taxon>
        <taxon>Astrophorina</taxon>
        <taxon>Geodiidae</taxon>
        <taxon>Geodia</taxon>
    </lineage>
</organism>
<evidence type="ECO:0000256" key="1">
    <source>
        <dbReference type="ARBA" id="ARBA00006484"/>
    </source>
</evidence>
<keyword evidence="3" id="KW-0175">Coiled coil</keyword>
<dbReference type="EMBL" id="CASHTH010000053">
    <property type="protein sequence ID" value="CAI7990058.1"/>
    <property type="molecule type" value="Genomic_DNA"/>
</dbReference>
<dbReference type="InterPro" id="IPR036291">
    <property type="entry name" value="NAD(P)-bd_dom_sf"/>
</dbReference>
<comment type="similarity">
    <text evidence="1">Belongs to the short-chain dehydrogenases/reductases (SDR) family.</text>
</comment>
<protein>
    <submittedName>
        <fullName evidence="4">3beta-hydroxysteroid dehydrogenase</fullName>
    </submittedName>
</protein>
<evidence type="ECO:0000256" key="3">
    <source>
        <dbReference type="SAM" id="Coils"/>
    </source>
</evidence>
<dbReference type="InterPro" id="IPR002347">
    <property type="entry name" value="SDR_fam"/>
</dbReference>
<dbReference type="Gene3D" id="3.40.50.720">
    <property type="entry name" value="NAD(P)-binding Rossmann-like Domain"/>
    <property type="match status" value="1"/>
</dbReference>
<keyword evidence="5" id="KW-1185">Reference proteome</keyword>
<reference evidence="4" key="1">
    <citation type="submission" date="2023-03" db="EMBL/GenBank/DDBJ databases">
        <authorList>
            <person name="Steffen K."/>
            <person name="Cardenas P."/>
        </authorList>
    </citation>
    <scope>NUCLEOTIDE SEQUENCE</scope>
</reference>